<evidence type="ECO:0000256" key="3">
    <source>
        <dbReference type="ARBA" id="ARBA00022723"/>
    </source>
</evidence>
<evidence type="ECO:0000313" key="12">
    <source>
        <dbReference type="EMBL" id="RAY15401.1"/>
    </source>
</evidence>
<feature type="site" description="Interaction with DNA" evidence="8">
    <location>
        <position position="327"/>
    </location>
</feature>
<name>A0A365H8K2_9ACTN</name>
<feature type="site" description="Interaction with DNA" evidence="8">
    <location>
        <position position="156"/>
    </location>
</feature>
<dbReference type="PROSITE" id="PS50880">
    <property type="entry name" value="TOPRIM"/>
    <property type="match status" value="1"/>
</dbReference>
<dbReference type="GO" id="GO:0046872">
    <property type="term" value="F:metal ion binding"/>
    <property type="evidence" value="ECO:0007669"/>
    <property type="project" value="UniProtKB-KW"/>
</dbReference>
<evidence type="ECO:0000256" key="1">
    <source>
        <dbReference type="ARBA" id="ARBA00000213"/>
    </source>
</evidence>
<feature type="domain" description="Toprim" evidence="10">
    <location>
        <begin position="7"/>
        <end position="131"/>
    </location>
</feature>
<dbReference type="Gene3D" id="1.10.290.10">
    <property type="entry name" value="Topoisomerase I, domain 4"/>
    <property type="match status" value="1"/>
</dbReference>
<sequence>MAANNGTRLVIVESPAKAKTIAGYLGRGYVVESSIGHIRDLPGSASEVPAKFKGEAWAKLGVNVDRGFEPLYVVNSDKKQQVAKLKKLLAEADELYLATDEDREGEAIAWHLREVLKPQVPVKRMVFNEITRDAIRAAAENPRELNLRLVDAQETRRILDRLYGYEVSPVLWKKVMPKLSAGRVQSVATRLVVERERERIAFVVAHYWDIEADFDTGKADGVFTANLVGVDGKRVAQGRDFASDGTLKTKGALHLDETAARELAARLENRPYAVKSVERKPYTRKPYPPFRTTTLQQEASRKLGYSAKYTMSVAQKLYENGFITYMRTDSITLSETAIAAARAQATTLYGAQYVPDKPRVYTSKVKNAQEAHEAIRPAGDSFRTPGETGLRGDQFKLYELIWKRTIASQMKDATGQSVSVRVTGTSTRGEEAEFAASGKTITFYGFLKAYVEGADDPATDRDDQERRLPALEEDDALAALRVEAQGHSTRPPARYTEASLVKELEDREIGRPSTYASIIGTILDRGYVFKKGTALVPSFLAFAVVNLLEQHFGNLVDYDFTSQMEDGLDGIARGEAERVRWLHRFYFGDEGEEGLKDLVGDLGDIDAKEISSFPVKGTDIVIRVGRYGTYLDRDGARVNVPENLAPDELTAEKAEELFAQPSGDRELGRDPETGHLIVAKSGRFGPYVTEVLPEPPEGEKKTRKKPAAPKPRTGSLFKSMSLDTITLEDALKLLSLPRTLGELDGQPVTAQNGRFGPYVKKGTDSRSLGAEEELFTVTLEQAKELLAQPKQRGRGRAAAAPPLRELGEDPASGKPVVVKEGRFGPYVTDGETNASLRKGDEVESITIQRAAELLAERREKVAAGGGKKKATTTRRRTAKSGS</sequence>
<dbReference type="InterPro" id="IPR013825">
    <property type="entry name" value="Topo_IA_cen_sub2"/>
</dbReference>
<dbReference type="InterPro" id="IPR034149">
    <property type="entry name" value="TOPRIM_TopoI"/>
</dbReference>
<dbReference type="GO" id="GO:0003917">
    <property type="term" value="F:DNA topoisomerase type I (single strand cut, ATP-independent) activity"/>
    <property type="evidence" value="ECO:0007669"/>
    <property type="project" value="UniProtKB-UniRule"/>
</dbReference>
<dbReference type="CDD" id="cd00186">
    <property type="entry name" value="TOP1Ac"/>
    <property type="match status" value="1"/>
</dbReference>
<dbReference type="InterPro" id="IPR000380">
    <property type="entry name" value="Topo_IA"/>
</dbReference>
<dbReference type="CDD" id="cd03363">
    <property type="entry name" value="TOPRIM_TopoIA_TopoI"/>
    <property type="match status" value="1"/>
</dbReference>
<dbReference type="PROSITE" id="PS52039">
    <property type="entry name" value="TOPO_IA_2"/>
    <property type="match status" value="1"/>
</dbReference>
<evidence type="ECO:0000259" key="11">
    <source>
        <dbReference type="PROSITE" id="PS52039"/>
    </source>
</evidence>
<dbReference type="InterPro" id="IPR003601">
    <property type="entry name" value="Topo_IA_2"/>
</dbReference>
<dbReference type="PROSITE" id="PS00396">
    <property type="entry name" value="TOPO_IA_1"/>
    <property type="match status" value="1"/>
</dbReference>
<feature type="site" description="Interaction with DNA" evidence="8">
    <location>
        <position position="37"/>
    </location>
</feature>
<keyword evidence="4" id="KW-0460">Magnesium</keyword>
<feature type="active site" description="O-(5'-phospho-DNA)-tyrosine intermediate" evidence="8">
    <location>
        <position position="325"/>
    </location>
</feature>
<dbReference type="Proteomes" id="UP000251891">
    <property type="component" value="Unassembled WGS sequence"/>
</dbReference>
<dbReference type="InterPro" id="IPR005733">
    <property type="entry name" value="TopoI_bac-type"/>
</dbReference>
<dbReference type="FunFam" id="3.40.50.140:FF:000001">
    <property type="entry name" value="DNA topoisomerase 1"/>
    <property type="match status" value="1"/>
</dbReference>
<accession>A0A365H8K2</accession>
<feature type="site" description="Interaction with DNA" evidence="8">
    <location>
        <position position="172"/>
    </location>
</feature>
<dbReference type="InterPro" id="IPR028612">
    <property type="entry name" value="Topoisom_1_IA"/>
</dbReference>
<dbReference type="PANTHER" id="PTHR42785">
    <property type="entry name" value="DNA TOPOISOMERASE, TYPE IA, CORE"/>
    <property type="match status" value="1"/>
</dbReference>
<feature type="site" description="Interaction with DNA" evidence="8">
    <location>
        <position position="160"/>
    </location>
</feature>
<evidence type="ECO:0000256" key="2">
    <source>
        <dbReference type="ARBA" id="ARBA00009446"/>
    </source>
</evidence>
<dbReference type="InterPro" id="IPR013497">
    <property type="entry name" value="Topo_IA_cen"/>
</dbReference>
<feature type="site" description="Interaction with DNA" evidence="8">
    <location>
        <position position="165"/>
    </location>
</feature>
<evidence type="ECO:0000256" key="6">
    <source>
        <dbReference type="ARBA" id="ARBA00023125"/>
    </source>
</evidence>
<gene>
    <name evidence="8 12" type="primary">topA</name>
    <name evidence="12" type="ORF">DPM19_11945</name>
</gene>
<dbReference type="InterPro" id="IPR023406">
    <property type="entry name" value="Topo_IA_AS"/>
</dbReference>
<keyword evidence="5 8" id="KW-0799">Topoisomerase</keyword>
<dbReference type="SMART" id="SM00436">
    <property type="entry name" value="TOP1Bc"/>
    <property type="match status" value="1"/>
</dbReference>
<dbReference type="PRINTS" id="PR00417">
    <property type="entry name" value="PRTPISMRASEI"/>
</dbReference>
<dbReference type="NCBIfam" id="TIGR01051">
    <property type="entry name" value="topA_bact"/>
    <property type="match status" value="1"/>
</dbReference>
<evidence type="ECO:0000259" key="10">
    <source>
        <dbReference type="PROSITE" id="PS50880"/>
    </source>
</evidence>
<evidence type="ECO:0000256" key="9">
    <source>
        <dbReference type="SAM" id="MobiDB-lite"/>
    </source>
</evidence>
<dbReference type="GO" id="GO:0006265">
    <property type="term" value="P:DNA topological change"/>
    <property type="evidence" value="ECO:0007669"/>
    <property type="project" value="UniProtKB-UniRule"/>
</dbReference>
<evidence type="ECO:0000256" key="7">
    <source>
        <dbReference type="ARBA" id="ARBA00023235"/>
    </source>
</evidence>
<dbReference type="SMART" id="SM00437">
    <property type="entry name" value="TOP1Ac"/>
    <property type="match status" value="1"/>
</dbReference>
<dbReference type="SMART" id="SM00493">
    <property type="entry name" value="TOPRIM"/>
    <property type="match status" value="1"/>
</dbReference>
<evidence type="ECO:0000256" key="8">
    <source>
        <dbReference type="HAMAP-Rule" id="MF_00952"/>
    </source>
</evidence>
<organism evidence="12 13">
    <name type="scientific">Actinomadura craniellae</name>
    <dbReference type="NCBI Taxonomy" id="2231787"/>
    <lineage>
        <taxon>Bacteria</taxon>
        <taxon>Bacillati</taxon>
        <taxon>Actinomycetota</taxon>
        <taxon>Actinomycetes</taxon>
        <taxon>Streptosporangiales</taxon>
        <taxon>Thermomonosporaceae</taxon>
        <taxon>Actinomadura</taxon>
    </lineage>
</organism>
<feature type="region of interest" description="Disordered" evidence="9">
    <location>
        <begin position="789"/>
        <end position="837"/>
    </location>
</feature>
<feature type="region of interest" description="Disordered" evidence="9">
    <location>
        <begin position="858"/>
        <end position="882"/>
    </location>
</feature>
<dbReference type="EC" id="5.6.2.1" evidence="8"/>
<comment type="caution">
    <text evidence="12">The sequence shown here is derived from an EMBL/GenBank/DDBJ whole genome shotgun (WGS) entry which is preliminary data.</text>
</comment>
<dbReference type="InterPro" id="IPR006171">
    <property type="entry name" value="TOPRIM_dom"/>
</dbReference>
<dbReference type="AlphaFoldDB" id="A0A365H8K2"/>
<reference evidence="12 13" key="1">
    <citation type="submission" date="2018-06" db="EMBL/GenBank/DDBJ databases">
        <title>Actinomadura craniellae sp. nov. isolated from marine sponge Craniella sp.</title>
        <authorList>
            <person name="Li L."/>
            <person name="Xu Q.H."/>
            <person name="Lin H.W."/>
            <person name="Lu Y.H."/>
        </authorList>
    </citation>
    <scope>NUCLEOTIDE SEQUENCE [LARGE SCALE GENOMIC DNA]</scope>
    <source>
        <strain evidence="12 13">LHW63021</strain>
    </source>
</reference>
<dbReference type="InterPro" id="IPR013824">
    <property type="entry name" value="Topo_IA_cen_sub1"/>
</dbReference>
<dbReference type="Gene3D" id="3.40.50.140">
    <property type="match status" value="1"/>
</dbReference>
<dbReference type="InterPro" id="IPR023405">
    <property type="entry name" value="Topo_IA_core_domain"/>
</dbReference>
<feature type="site" description="Interaction with DNA" evidence="8">
    <location>
        <position position="157"/>
    </location>
</feature>
<keyword evidence="13" id="KW-1185">Reference proteome</keyword>
<comment type="subunit">
    <text evidence="8">Monomer.</text>
</comment>
<dbReference type="GO" id="GO:0003677">
    <property type="term" value="F:DNA binding"/>
    <property type="evidence" value="ECO:0007669"/>
    <property type="project" value="UniProtKB-KW"/>
</dbReference>
<dbReference type="HAMAP" id="MF_00952">
    <property type="entry name" value="Topoisom_1_prok"/>
    <property type="match status" value="1"/>
</dbReference>
<comment type="catalytic activity">
    <reaction evidence="1 8">
        <text>ATP-independent breakage of single-stranded DNA, followed by passage and rejoining.</text>
        <dbReference type="EC" id="5.6.2.1"/>
    </reaction>
</comment>
<dbReference type="Pfam" id="PF01751">
    <property type="entry name" value="Toprim"/>
    <property type="match status" value="1"/>
</dbReference>
<dbReference type="SUPFAM" id="SSF56712">
    <property type="entry name" value="Prokaryotic type I DNA topoisomerase"/>
    <property type="match status" value="1"/>
</dbReference>
<evidence type="ECO:0000313" key="13">
    <source>
        <dbReference type="Proteomes" id="UP000251891"/>
    </source>
</evidence>
<dbReference type="Pfam" id="PF13368">
    <property type="entry name" value="Toprim_C_rpt"/>
    <property type="match status" value="4"/>
</dbReference>
<feature type="compositionally biased region" description="Basic residues" evidence="9">
    <location>
        <begin position="866"/>
        <end position="882"/>
    </location>
</feature>
<feature type="region of interest" description="Disordered" evidence="9">
    <location>
        <begin position="687"/>
        <end position="716"/>
    </location>
</feature>
<dbReference type="InterPro" id="IPR025589">
    <property type="entry name" value="Toprim_C_rpt"/>
</dbReference>
<dbReference type="Pfam" id="PF01131">
    <property type="entry name" value="Topoisom_bac"/>
    <property type="match status" value="1"/>
</dbReference>
<keyword evidence="7 8" id="KW-0413">Isomerase</keyword>
<comment type="function">
    <text evidence="8">Releases the supercoiling and torsional tension of DNA, which is introduced during the DNA replication and transcription, by transiently cleaving and rejoining one strand of the DNA duplex. Introduces a single-strand break via transesterification at a target site in duplex DNA. The scissile phosphodiester is attacked by the catalytic tyrosine of the enzyme, resulting in the formation of a DNA-(5'-phosphotyrosyl)-enzyme intermediate and the expulsion of a 3'-OH DNA strand. The free DNA strand then undergoes passage around the unbroken strand, thus removing DNA supercoils. Finally, in the religation step, the DNA 3'-OH attacks the covalent intermediate to expel the active-site tyrosine and restore the DNA phosphodiester backbone.</text>
</comment>
<feature type="region of interest" description="Interaction with DNA" evidence="8">
    <location>
        <begin position="180"/>
        <end position="185"/>
    </location>
</feature>
<evidence type="ECO:0000256" key="4">
    <source>
        <dbReference type="ARBA" id="ARBA00022842"/>
    </source>
</evidence>
<dbReference type="Gene3D" id="2.70.20.10">
    <property type="entry name" value="Topoisomerase I, domain 3"/>
    <property type="match status" value="1"/>
</dbReference>
<proteinExistence type="inferred from homology"/>
<protein>
    <recommendedName>
        <fullName evidence="8">DNA topoisomerase 1</fullName>
        <ecNumber evidence="8">5.6.2.1</ecNumber>
    </recommendedName>
    <alternativeName>
        <fullName evidence="8">DNA topoisomerase I</fullName>
    </alternativeName>
</protein>
<dbReference type="PANTHER" id="PTHR42785:SF1">
    <property type="entry name" value="DNA TOPOISOMERASE"/>
    <property type="match status" value="1"/>
</dbReference>
<dbReference type="RefSeq" id="WP_111866204.1">
    <property type="nucleotide sequence ID" value="NZ_QLYX01000004.1"/>
</dbReference>
<dbReference type="EMBL" id="QLYX01000004">
    <property type="protein sequence ID" value="RAY15401.1"/>
    <property type="molecule type" value="Genomic_DNA"/>
</dbReference>
<dbReference type="InterPro" id="IPR003602">
    <property type="entry name" value="Topo_IA_DNA-bd_dom"/>
</dbReference>
<dbReference type="Gene3D" id="1.10.460.10">
    <property type="entry name" value="Topoisomerase I, domain 2"/>
    <property type="match status" value="1"/>
</dbReference>
<feature type="site" description="Interaction with DNA" evidence="8">
    <location>
        <position position="525"/>
    </location>
</feature>
<dbReference type="OrthoDB" id="9804262at2"/>
<feature type="domain" description="Topo IA-type catalytic" evidence="11">
    <location>
        <begin position="146"/>
        <end position="593"/>
    </location>
</feature>
<keyword evidence="3" id="KW-0479">Metal-binding</keyword>
<evidence type="ECO:0000256" key="5">
    <source>
        <dbReference type="ARBA" id="ARBA00023029"/>
    </source>
</evidence>
<keyword evidence="6 8" id="KW-0238">DNA-binding</keyword>
<comment type="similarity">
    <text evidence="2 8">Belongs to the type IA topoisomerase family.</text>
</comment>
<dbReference type="InterPro" id="IPR013826">
    <property type="entry name" value="Topo_IA_cen_sub3"/>
</dbReference>